<feature type="transmembrane region" description="Helical" evidence="10">
    <location>
        <begin position="159"/>
        <end position="178"/>
    </location>
</feature>
<evidence type="ECO:0000313" key="14">
    <source>
        <dbReference type="ZFIN" id="ZDB-GENE-040718-309"/>
    </source>
</evidence>
<dbReference type="RefSeq" id="NP_001002570.1">
    <property type="nucleotide sequence ID" value="NM_001002570.1"/>
</dbReference>
<keyword evidence="8 10" id="KW-0472">Membrane</keyword>
<dbReference type="GO" id="GO:0005789">
    <property type="term" value="C:endoplasmic reticulum membrane"/>
    <property type="evidence" value="ECO:0000318"/>
    <property type="project" value="GO_Central"/>
</dbReference>
<dbReference type="GO" id="GO:0034626">
    <property type="term" value="P:fatty acid elongation, polyunsaturated fatty acid"/>
    <property type="evidence" value="ECO:0000318"/>
    <property type="project" value="GO_Central"/>
</dbReference>
<keyword evidence="4 10" id="KW-0812">Transmembrane</keyword>
<accession>Q6DGW0</accession>
<evidence type="ECO:0000256" key="7">
    <source>
        <dbReference type="ARBA" id="ARBA00023098"/>
    </source>
</evidence>
<feature type="transmembrane region" description="Helical" evidence="10">
    <location>
        <begin position="190"/>
        <end position="216"/>
    </location>
</feature>
<keyword evidence="6 10" id="KW-1133">Transmembrane helix</keyword>
<gene>
    <name evidence="13" type="primary">zgc:110070</name>
    <name evidence="11 13 14" type="ORF">zgc:92749</name>
</gene>
<evidence type="ECO:0000256" key="3">
    <source>
        <dbReference type="ARBA" id="ARBA00022679"/>
    </source>
</evidence>
<evidence type="ECO:0000256" key="9">
    <source>
        <dbReference type="ARBA" id="ARBA00023160"/>
    </source>
</evidence>
<comment type="catalytic activity">
    <reaction evidence="10">
        <text>a very-long-chain acyl-CoA + malonyl-CoA + H(+) = a very-long-chain 3-oxoacyl-CoA + CO2 + CoA</text>
        <dbReference type="Rhea" id="RHEA:32727"/>
        <dbReference type="ChEBI" id="CHEBI:15378"/>
        <dbReference type="ChEBI" id="CHEBI:16526"/>
        <dbReference type="ChEBI" id="CHEBI:57287"/>
        <dbReference type="ChEBI" id="CHEBI:57384"/>
        <dbReference type="ChEBI" id="CHEBI:90725"/>
        <dbReference type="ChEBI" id="CHEBI:90736"/>
        <dbReference type="EC" id="2.3.1.199"/>
    </reaction>
</comment>
<reference evidence="13" key="4">
    <citation type="submission" date="2025-04" db="UniProtKB">
        <authorList>
            <consortium name="RefSeq"/>
        </authorList>
    </citation>
    <scope>IDENTIFICATION</scope>
</reference>
<feature type="transmembrane region" description="Helical" evidence="10">
    <location>
        <begin position="60"/>
        <end position="83"/>
    </location>
</feature>
<evidence type="ECO:0000256" key="2">
    <source>
        <dbReference type="ARBA" id="ARBA00022516"/>
    </source>
</evidence>
<comment type="similarity">
    <text evidence="10">Belongs to the ELO family.</text>
</comment>
<protein>
    <recommendedName>
        <fullName evidence="10">Elongation of very long chain fatty acids protein</fullName>
        <ecNumber evidence="10">2.3.1.199</ecNumber>
    </recommendedName>
    <alternativeName>
        <fullName evidence="10">Very-long-chain 3-oxoacyl-CoA synthase</fullName>
    </alternativeName>
</protein>
<evidence type="ECO:0000313" key="11">
    <source>
        <dbReference type="EMBL" id="AAH76227.1"/>
    </source>
</evidence>
<evidence type="ECO:0000256" key="6">
    <source>
        <dbReference type="ARBA" id="ARBA00022989"/>
    </source>
</evidence>
<dbReference type="ZFIN" id="ZDB-GENE-040718-309">
    <property type="gene designation" value="zgc:92749"/>
</dbReference>
<evidence type="ECO:0000313" key="12">
    <source>
        <dbReference type="Proteomes" id="UP000000437"/>
    </source>
</evidence>
<dbReference type="GO" id="GO:0019367">
    <property type="term" value="P:fatty acid elongation, saturated fatty acid"/>
    <property type="evidence" value="ECO:0000318"/>
    <property type="project" value="GO_Central"/>
</dbReference>
<dbReference type="Pfam" id="PF01151">
    <property type="entry name" value="ELO"/>
    <property type="match status" value="1"/>
</dbReference>
<dbReference type="GO" id="GO:0042761">
    <property type="term" value="P:very long-chain fatty acid biosynthetic process"/>
    <property type="evidence" value="ECO:0000318"/>
    <property type="project" value="GO_Central"/>
</dbReference>
<dbReference type="GO" id="GO:0034625">
    <property type="term" value="P:fatty acid elongation, monounsaturated fatty acid"/>
    <property type="evidence" value="ECO:0000318"/>
    <property type="project" value="GO_Central"/>
</dbReference>
<sequence>MNGSLSAFAFERQFDDRGALLWFQQNWGYSFVLSGTYAVLIFLGHMFMKDRQKLDLRAPLVLWSMSLAVFSIVGTLRTGWYMFNVVCSEGFRQSVCDTDFYSAPVSKFWAFAFAISKAPELGDTVFVVLRKQRLIFLHWYHHITVLLYSWFSYKDHVAGGGWFMSMNFTVHAFMYSYYTAKAAGVRVPRAFAMLITVLQISQMAAGLTVLGLVYSWKHEQHCKSTDNNIIFGSAMYFSYLPLFCAFFYQSYIRRSDGGQKRRLKRD</sequence>
<name>Q6DGW0_DANRE</name>
<reference evidence="13" key="3">
    <citation type="journal article" date="2016" name="BMC Genomics">
        <title>Gene evolution and gene expression after whole genome duplication in fish: the PhyloFish database.</title>
        <authorList>
            <person name="Pasquier J."/>
            <person name="Cabau C."/>
            <person name="Nguyen T."/>
            <person name="Jouanno E."/>
            <person name="Severac D."/>
            <person name="Braasch I."/>
            <person name="Journot L."/>
            <person name="Pontarotti P."/>
            <person name="Klopp C."/>
            <person name="Postlethwait J.H."/>
            <person name="Guiguen Y."/>
            <person name="Bobe J."/>
        </authorList>
    </citation>
    <scope>NUCLEOTIDE SEQUENCE</scope>
</reference>
<dbReference type="PROSITE" id="PS01188">
    <property type="entry name" value="ELO"/>
    <property type="match status" value="1"/>
</dbReference>
<evidence type="ECO:0000313" key="13">
    <source>
        <dbReference type="RefSeq" id="NP_001002570.1"/>
    </source>
</evidence>
<dbReference type="KEGG" id="dre:436843"/>
<feature type="transmembrane region" description="Helical" evidence="10">
    <location>
        <begin position="27"/>
        <end position="48"/>
    </location>
</feature>
<dbReference type="AGR" id="ZFIN:ZDB-GENE-040718-309"/>
<dbReference type="AlphaFoldDB" id="Q6DGW0"/>
<comment type="subcellular location">
    <subcellularLocation>
        <location evidence="1">Membrane</location>
        <topology evidence="1">Multi-pass membrane protein</topology>
    </subcellularLocation>
</comment>
<dbReference type="InterPro" id="IPR030457">
    <property type="entry name" value="ELO_CS"/>
</dbReference>
<dbReference type="PANTHER" id="PTHR11157">
    <property type="entry name" value="FATTY ACID ACYL TRANSFERASE-RELATED"/>
    <property type="match status" value="1"/>
</dbReference>
<dbReference type="GeneID" id="436843"/>
<dbReference type="GO" id="GO:0009922">
    <property type="term" value="F:fatty acid elongase activity"/>
    <property type="evidence" value="ECO:0000318"/>
    <property type="project" value="GO_Central"/>
</dbReference>
<evidence type="ECO:0000256" key="5">
    <source>
        <dbReference type="ARBA" id="ARBA00022832"/>
    </source>
</evidence>
<reference evidence="11" key="1">
    <citation type="submission" date="2004-07" db="EMBL/GenBank/DDBJ databases">
        <authorList>
            <consortium name="NIH - Zebrafish Gene Collection (ZGC) project"/>
        </authorList>
    </citation>
    <scope>NUCLEOTIDE SEQUENCE [LARGE SCALE MRNA]</scope>
    <source>
        <tissue evidence="11">Liver</tissue>
    </source>
</reference>
<evidence type="ECO:0000256" key="8">
    <source>
        <dbReference type="ARBA" id="ARBA00023136"/>
    </source>
</evidence>
<keyword evidence="2 10" id="KW-0444">Lipid biosynthesis</keyword>
<evidence type="ECO:0000256" key="4">
    <source>
        <dbReference type="ARBA" id="ARBA00022692"/>
    </source>
</evidence>
<dbReference type="EMBL" id="BC076227">
    <property type="protein sequence ID" value="AAH76227.1"/>
    <property type="molecule type" value="mRNA"/>
</dbReference>
<dbReference type="Reactome" id="R-DRE-75876">
    <property type="pathway name" value="Synthesis of very long-chain fatty acyl-CoAs"/>
</dbReference>
<keyword evidence="5 10" id="KW-0276">Fatty acid metabolism</keyword>
<keyword evidence="3 10" id="KW-0808">Transferase</keyword>
<reference evidence="12" key="2">
    <citation type="journal article" date="2013" name="Nature">
        <title>The zebrafish reference genome sequence and its relationship to the human genome.</title>
        <authorList>
            <consortium name="Genome Reference Consortium Zebrafish"/>
            <person name="Howe K."/>
            <person name="Clark M.D."/>
            <person name="Torroja C.F."/>
            <person name="Torrance J."/>
            <person name="Berthelot C."/>
            <person name="Muffato M."/>
            <person name="Collins J.E."/>
            <person name="Humphray S."/>
            <person name="McLaren K."/>
            <person name="Matthews L."/>
            <person name="McLaren S."/>
            <person name="Sealy I."/>
            <person name="Caccamo M."/>
            <person name="Churcher C."/>
            <person name="Scott C."/>
            <person name="Barrett J.C."/>
            <person name="Koch R."/>
            <person name="Rauch G.J."/>
            <person name="White S."/>
            <person name="Chow W."/>
            <person name="Kilian B."/>
            <person name="Quintais L.T."/>
            <person name="Guerra-Assuncao J.A."/>
            <person name="Zhou Y."/>
            <person name="Gu Y."/>
            <person name="Yen J."/>
            <person name="Vogel J.H."/>
            <person name="Eyre T."/>
            <person name="Redmond S."/>
            <person name="Banerjee R."/>
            <person name="Chi J."/>
            <person name="Fu B."/>
            <person name="Langley E."/>
            <person name="Maguire S.F."/>
            <person name="Laird G.K."/>
            <person name="Lloyd D."/>
            <person name="Kenyon E."/>
            <person name="Donaldson S."/>
            <person name="Sehra H."/>
            <person name="Almeida-King J."/>
            <person name="Loveland J."/>
            <person name="Trevanion S."/>
            <person name="Jones M."/>
            <person name="Quail M."/>
            <person name="Willey D."/>
            <person name="Hunt A."/>
            <person name="Burton J."/>
            <person name="Sims S."/>
            <person name="McLay K."/>
            <person name="Plumb B."/>
            <person name="Davis J."/>
            <person name="Clee C."/>
            <person name="Oliver K."/>
            <person name="Clark R."/>
            <person name="Riddle C."/>
            <person name="Elliot D."/>
            <person name="Eliott D."/>
            <person name="Threadgold G."/>
            <person name="Harden G."/>
            <person name="Ware D."/>
            <person name="Begum S."/>
            <person name="Mortimore B."/>
            <person name="Mortimer B."/>
            <person name="Kerry G."/>
            <person name="Heath P."/>
            <person name="Phillimore B."/>
            <person name="Tracey A."/>
            <person name="Corby N."/>
            <person name="Dunn M."/>
            <person name="Johnson C."/>
            <person name="Wood J."/>
            <person name="Clark S."/>
            <person name="Pelan S."/>
            <person name="Griffiths G."/>
            <person name="Smith M."/>
            <person name="Glithero R."/>
            <person name="Howden P."/>
            <person name="Barker N."/>
            <person name="Lloyd C."/>
            <person name="Stevens C."/>
            <person name="Harley J."/>
            <person name="Holt K."/>
            <person name="Panagiotidis G."/>
            <person name="Lovell J."/>
            <person name="Beasley H."/>
            <person name="Henderson C."/>
            <person name="Gordon D."/>
            <person name="Auger K."/>
            <person name="Wright D."/>
            <person name="Collins J."/>
            <person name="Raisen C."/>
            <person name="Dyer L."/>
            <person name="Leung K."/>
            <person name="Robertson L."/>
            <person name="Ambridge K."/>
            <person name="Leongamornlert D."/>
            <person name="McGuire S."/>
            <person name="Gilderthorp R."/>
            <person name="Griffiths C."/>
            <person name="Manthravadi D."/>
            <person name="Nichol S."/>
            <person name="Barker G."/>
            <person name="Whitehead S."/>
            <person name="Kay M."/>
            <person name="Brown J."/>
            <person name="Murnane C."/>
            <person name="Gray E."/>
            <person name="Humphries M."/>
            <person name="Sycamore N."/>
            <person name="Barker D."/>
            <person name="Saunders D."/>
            <person name="Wallis J."/>
            <person name="Babbage A."/>
            <person name="Hammond S."/>
            <person name="Mashreghi-Mohammadi M."/>
            <person name="Barr L."/>
            <person name="Martin S."/>
            <person name="Wray P."/>
            <person name="Ellington A."/>
            <person name="Matthews N."/>
            <person name="Ellwood M."/>
            <person name="Woodmansey R."/>
            <person name="Clark G."/>
            <person name="Cooper J."/>
            <person name="Cooper J."/>
            <person name="Tromans A."/>
            <person name="Grafham D."/>
            <person name="Skuce C."/>
            <person name="Pandian R."/>
            <person name="Andrews R."/>
            <person name="Harrison E."/>
            <person name="Kimberley A."/>
            <person name="Garnett J."/>
            <person name="Fosker N."/>
            <person name="Hall R."/>
            <person name="Garner P."/>
            <person name="Kelly D."/>
            <person name="Bird C."/>
            <person name="Palmer S."/>
            <person name="Gehring I."/>
            <person name="Berger A."/>
            <person name="Dooley C.M."/>
            <person name="Ersan-Urun Z."/>
            <person name="Eser C."/>
            <person name="Geiger H."/>
            <person name="Geisler M."/>
            <person name="Karotki L."/>
            <person name="Kirn A."/>
            <person name="Konantz J."/>
            <person name="Konantz M."/>
            <person name="Oberlander M."/>
            <person name="Rudolph-Geiger S."/>
            <person name="Teucke M."/>
            <person name="Lanz C."/>
            <person name="Raddatz G."/>
            <person name="Osoegawa K."/>
            <person name="Zhu B."/>
            <person name="Rapp A."/>
            <person name="Widaa S."/>
            <person name="Langford C."/>
            <person name="Yang F."/>
            <person name="Schuster S.C."/>
            <person name="Carter N.P."/>
            <person name="Harrow J."/>
            <person name="Ning Z."/>
            <person name="Herrero J."/>
            <person name="Searle S.M."/>
            <person name="Enright A."/>
            <person name="Geisler R."/>
            <person name="Plasterk R.H."/>
            <person name="Lee C."/>
            <person name="Westerfield M."/>
            <person name="de Jong P.J."/>
            <person name="Zon L.I."/>
            <person name="Postlethwait J.H."/>
            <person name="Nusslein-Volhard C."/>
            <person name="Hubbard T.J."/>
            <person name="Roest Crollius H."/>
            <person name="Rogers J."/>
            <person name="Stemple D.L."/>
        </authorList>
    </citation>
    <scope>NUCLEOTIDE SEQUENCE [LARGE SCALE GENOMIC DNA]</scope>
</reference>
<dbReference type="PANTHER" id="PTHR11157:SF68">
    <property type="entry name" value="ELONGATION OF VERY LONG CHAIN FATTY ACIDS PROTEIN 3"/>
    <property type="match status" value="1"/>
</dbReference>
<dbReference type="OrthoDB" id="10259681at2759"/>
<keyword evidence="7 10" id="KW-0443">Lipid metabolism</keyword>
<dbReference type="GO" id="GO:0030148">
    <property type="term" value="P:sphingolipid biosynthetic process"/>
    <property type="evidence" value="ECO:0000318"/>
    <property type="project" value="GO_Central"/>
</dbReference>
<evidence type="ECO:0000256" key="10">
    <source>
        <dbReference type="RuleBase" id="RU361115"/>
    </source>
</evidence>
<dbReference type="Proteomes" id="UP000000437">
    <property type="component" value="Chromosome 12"/>
</dbReference>
<dbReference type="EC" id="2.3.1.199" evidence="10"/>
<feature type="transmembrane region" description="Helical" evidence="10">
    <location>
        <begin position="228"/>
        <end position="252"/>
    </location>
</feature>
<dbReference type="Reactome" id="R-DRE-2046105">
    <property type="pathway name" value="Linoleic acid (LA) metabolism"/>
</dbReference>
<keyword evidence="12" id="KW-1185">Reference proteome</keyword>
<dbReference type="PhylomeDB" id="Q6DGW0"/>
<organism evidence="11">
    <name type="scientific">Danio rerio</name>
    <name type="common">Zebrafish</name>
    <name type="synonym">Brachydanio rerio</name>
    <dbReference type="NCBI Taxonomy" id="7955"/>
    <lineage>
        <taxon>Eukaryota</taxon>
        <taxon>Metazoa</taxon>
        <taxon>Chordata</taxon>
        <taxon>Craniata</taxon>
        <taxon>Vertebrata</taxon>
        <taxon>Euteleostomi</taxon>
        <taxon>Actinopterygii</taxon>
        <taxon>Neopterygii</taxon>
        <taxon>Teleostei</taxon>
        <taxon>Ostariophysi</taxon>
        <taxon>Cypriniformes</taxon>
        <taxon>Danionidae</taxon>
        <taxon>Danioninae</taxon>
        <taxon>Danio</taxon>
    </lineage>
</organism>
<dbReference type="Reactome" id="R-DRE-2046106">
    <property type="pathway name" value="alpha-linolenic acid (ALA) metabolism"/>
</dbReference>
<evidence type="ECO:0000256" key="1">
    <source>
        <dbReference type="ARBA" id="ARBA00004141"/>
    </source>
</evidence>
<proteinExistence type="evidence at transcript level"/>
<dbReference type="InterPro" id="IPR002076">
    <property type="entry name" value="ELO_fam"/>
</dbReference>
<keyword evidence="9 10" id="KW-0275">Fatty acid biosynthesis</keyword>